<gene>
    <name evidence="1" type="ORF">Maut_02163</name>
    <name evidence="2" type="ORF">MTAT_19360</name>
</gene>
<organism evidence="1 3">
    <name type="scientific">Neomoorella thermoacetica</name>
    <name type="common">Clostridium thermoaceticum</name>
    <dbReference type="NCBI Taxonomy" id="1525"/>
    <lineage>
        <taxon>Bacteria</taxon>
        <taxon>Bacillati</taxon>
        <taxon>Bacillota</taxon>
        <taxon>Clostridia</taxon>
        <taxon>Neomoorellales</taxon>
        <taxon>Neomoorellaceae</taxon>
        <taxon>Neomoorella</taxon>
    </lineage>
</organism>
<evidence type="ECO:0000313" key="3">
    <source>
        <dbReference type="Proteomes" id="UP000094598"/>
    </source>
</evidence>
<dbReference type="Proteomes" id="UP000322283">
    <property type="component" value="Unassembled WGS sequence"/>
</dbReference>
<accession>A0AAC9HIN8</accession>
<name>A0AAC9HIN8_NEOTH</name>
<dbReference type="RefSeq" id="WP_069590311.1">
    <property type="nucleotide sequence ID" value="NZ_CP017019.1"/>
</dbReference>
<evidence type="ECO:0008006" key="5">
    <source>
        <dbReference type="Google" id="ProtNLM"/>
    </source>
</evidence>
<evidence type="ECO:0000313" key="2">
    <source>
        <dbReference type="EMBL" id="TYL12694.1"/>
    </source>
</evidence>
<proteinExistence type="predicted"/>
<evidence type="ECO:0000313" key="1">
    <source>
        <dbReference type="EMBL" id="AOQ24593.1"/>
    </source>
</evidence>
<keyword evidence="4" id="KW-1185">Reference proteome</keyword>
<dbReference type="EMBL" id="VCDX01000006">
    <property type="protein sequence ID" value="TYL12694.1"/>
    <property type="molecule type" value="Genomic_DNA"/>
</dbReference>
<reference evidence="2 4" key="2">
    <citation type="submission" date="2019-05" db="EMBL/GenBank/DDBJ databases">
        <title>Genome sequence of Moorella thermoacetica ATCC 33924.</title>
        <authorList>
            <person name="Poehlein A."/>
            <person name="Bengelsdorf F.R."/>
            <person name="Duerre P."/>
            <person name="Daniel R."/>
        </authorList>
    </citation>
    <scope>NUCLEOTIDE SEQUENCE [LARGE SCALE GENOMIC DNA]</scope>
    <source>
        <strain evidence="2 4">ATCC 33924</strain>
    </source>
</reference>
<protein>
    <recommendedName>
        <fullName evidence="5">DUF4258 domain-containing protein</fullName>
    </recommendedName>
</protein>
<dbReference type="EMBL" id="CP017019">
    <property type="protein sequence ID" value="AOQ24593.1"/>
    <property type="molecule type" value="Genomic_DNA"/>
</dbReference>
<dbReference type="Proteomes" id="UP000094598">
    <property type="component" value="Chromosome"/>
</dbReference>
<sequence length="75" mass="8442">MFVVLSKHALKRLNGKRQKGIAVYDVLKAATSIPGFITKTTRFKGFRSQGRPFDLVLVDKNKPKKRIIVTVIGED</sequence>
<dbReference type="AlphaFoldDB" id="A0AAC9HIN8"/>
<evidence type="ECO:0000313" key="4">
    <source>
        <dbReference type="Proteomes" id="UP000322283"/>
    </source>
</evidence>
<reference evidence="1 3" key="1">
    <citation type="submission" date="2016-08" db="EMBL/GenBank/DDBJ databases">
        <title>Moorella thermoacetica DSM 103132.</title>
        <authorList>
            <person name="Jendresen C.B."/>
            <person name="Redl S.M."/>
            <person name="Jensen T.O."/>
            <person name="Nielsen A.T."/>
        </authorList>
    </citation>
    <scope>NUCLEOTIDE SEQUENCE [LARGE SCALE GENOMIC DNA]</scope>
    <source>
        <strain evidence="1 3">DSM 103132</strain>
    </source>
</reference>